<protein>
    <submittedName>
        <fullName evidence="3">DUF2169 domain-containing protein</fullName>
    </submittedName>
</protein>
<gene>
    <name evidence="3" type="ORF">E2F50_22845</name>
</gene>
<name>A0A4R5U5L2_9HYPH</name>
<feature type="domain" description="DUF2169" evidence="2">
    <location>
        <begin position="21"/>
        <end position="168"/>
    </location>
</feature>
<evidence type="ECO:0000259" key="2">
    <source>
        <dbReference type="Pfam" id="PF09937"/>
    </source>
</evidence>
<reference evidence="3 4" key="1">
    <citation type="submission" date="2019-03" db="EMBL/GenBank/DDBJ databases">
        <title>Rhizobium sp. nov., an bacterium isolated from biocrust in Mu Us Desert.</title>
        <authorList>
            <person name="Lixiong L."/>
        </authorList>
    </citation>
    <scope>NUCLEOTIDE SEQUENCE [LARGE SCALE GENOMIC DNA]</scope>
    <source>
        <strain evidence="3 4">SPY-1</strain>
    </source>
</reference>
<comment type="caution">
    <text evidence="3">The sequence shown here is derived from an EMBL/GenBank/DDBJ whole genome shotgun (WGS) entry which is preliminary data.</text>
</comment>
<feature type="region of interest" description="Disordered" evidence="1">
    <location>
        <begin position="143"/>
        <end position="174"/>
    </location>
</feature>
<dbReference type="RefSeq" id="WP_133318484.1">
    <property type="nucleotide sequence ID" value="NZ_SMTL01000026.1"/>
</dbReference>
<dbReference type="Pfam" id="PF09937">
    <property type="entry name" value="DUF2169"/>
    <property type="match status" value="1"/>
</dbReference>
<dbReference type="EMBL" id="SMTL01000026">
    <property type="protein sequence ID" value="TDK28873.1"/>
    <property type="molecule type" value="Genomic_DNA"/>
</dbReference>
<keyword evidence="4" id="KW-1185">Reference proteome</keyword>
<evidence type="ECO:0000313" key="3">
    <source>
        <dbReference type="EMBL" id="TDK28873.1"/>
    </source>
</evidence>
<organism evidence="3 4">
    <name type="scientific">Rhizobium deserti</name>
    <dbReference type="NCBI Taxonomy" id="2547961"/>
    <lineage>
        <taxon>Bacteria</taxon>
        <taxon>Pseudomonadati</taxon>
        <taxon>Pseudomonadota</taxon>
        <taxon>Alphaproteobacteria</taxon>
        <taxon>Hyphomicrobiales</taxon>
        <taxon>Rhizobiaceae</taxon>
        <taxon>Rhizobium/Agrobacterium group</taxon>
        <taxon>Rhizobium</taxon>
    </lineage>
</organism>
<evidence type="ECO:0000313" key="4">
    <source>
        <dbReference type="Proteomes" id="UP000295238"/>
    </source>
</evidence>
<accession>A0A4R5U5L2</accession>
<feature type="non-terminal residue" evidence="3">
    <location>
        <position position="174"/>
    </location>
</feature>
<proteinExistence type="predicted"/>
<sequence>MLGRNSTQFAAIGFEQAHRDGEDMGVLAVRGRYKIGDDGSLVLAPEQDLVLVDEYDGDPHRTPMLKAADLIPYKPATDISVIGKTYAPKSKAATEWLAGIRIGELSHVVRANGPRHWIWSAGSWRLSAPDVVTEVALDYRHAASDQSVDGDGDPEVPANPIGVKRPPRNGGDRT</sequence>
<dbReference type="AlphaFoldDB" id="A0A4R5U5L2"/>
<evidence type="ECO:0000256" key="1">
    <source>
        <dbReference type="SAM" id="MobiDB-lite"/>
    </source>
</evidence>
<dbReference type="Proteomes" id="UP000295238">
    <property type="component" value="Unassembled WGS sequence"/>
</dbReference>
<dbReference type="InterPro" id="IPR018683">
    <property type="entry name" value="DUF2169"/>
</dbReference>
<dbReference type="OrthoDB" id="237820at2"/>